<dbReference type="InParanoid" id="E4ZFV8"/>
<reference evidence="3" key="1">
    <citation type="journal article" date="2011" name="Nat. Commun.">
        <title>Effector diversification within compartments of the Leptosphaeria maculans genome affected by Repeat-Induced Point mutations.</title>
        <authorList>
            <person name="Rouxel T."/>
            <person name="Grandaubert J."/>
            <person name="Hane J.K."/>
            <person name="Hoede C."/>
            <person name="van de Wouw A.P."/>
            <person name="Couloux A."/>
            <person name="Dominguez V."/>
            <person name="Anthouard V."/>
            <person name="Bally P."/>
            <person name="Bourras S."/>
            <person name="Cozijnsen A.J."/>
            <person name="Ciuffetti L.M."/>
            <person name="Degrave A."/>
            <person name="Dilmaghani A."/>
            <person name="Duret L."/>
            <person name="Fudal I."/>
            <person name="Goodwin S.B."/>
            <person name="Gout L."/>
            <person name="Glaser N."/>
            <person name="Linglin J."/>
            <person name="Kema G.H.J."/>
            <person name="Lapalu N."/>
            <person name="Lawrence C.B."/>
            <person name="May K."/>
            <person name="Meyer M."/>
            <person name="Ollivier B."/>
            <person name="Poulain J."/>
            <person name="Schoch C.L."/>
            <person name="Simon A."/>
            <person name="Spatafora J.W."/>
            <person name="Stachowiak A."/>
            <person name="Turgeon B.G."/>
            <person name="Tyler B.M."/>
            <person name="Vincent D."/>
            <person name="Weissenbach J."/>
            <person name="Amselem J."/>
            <person name="Quesneville H."/>
            <person name="Oliver R.P."/>
            <person name="Wincker P."/>
            <person name="Balesdent M.-H."/>
            <person name="Howlett B.J."/>
        </authorList>
    </citation>
    <scope>NUCLEOTIDE SEQUENCE [LARGE SCALE GENOMIC DNA]</scope>
    <source>
        <strain evidence="3">JN3 / isolate v23.1.3 / race Av1-4-5-6-7-8</strain>
    </source>
</reference>
<evidence type="ECO:0000256" key="1">
    <source>
        <dbReference type="SAM" id="MobiDB-lite"/>
    </source>
</evidence>
<keyword evidence="3" id="KW-1185">Reference proteome</keyword>
<dbReference type="HOGENOM" id="CLU_2386570_0_0_1"/>
<dbReference type="GeneID" id="13292138"/>
<gene>
    <name evidence="2" type="ORF">LEMA_P063040.1</name>
</gene>
<dbReference type="EMBL" id="FP929064">
    <property type="protein sequence ID" value="CBX90178.1"/>
    <property type="molecule type" value="Genomic_DNA"/>
</dbReference>
<dbReference type="Proteomes" id="UP000002668">
    <property type="component" value="Genome"/>
</dbReference>
<protein>
    <submittedName>
        <fullName evidence="2">Uncharacterized protein</fullName>
    </submittedName>
</protein>
<accession>E4ZFV8</accession>
<proteinExistence type="predicted"/>
<sequence length="94" mass="10188">MAGQQLRTASLAAAFSHKTESERWHAKGLRLNVEFDVAVAVAVAVAINPEIYCTPEAPSQGSPESELLELPRRCELPSRPPTGPGHQLSSKYSF</sequence>
<feature type="region of interest" description="Disordered" evidence="1">
    <location>
        <begin position="54"/>
        <end position="94"/>
    </location>
</feature>
<evidence type="ECO:0000313" key="2">
    <source>
        <dbReference type="EMBL" id="CBX90178.1"/>
    </source>
</evidence>
<evidence type="ECO:0000313" key="3">
    <source>
        <dbReference type="Proteomes" id="UP000002668"/>
    </source>
</evidence>
<dbReference type="AlphaFoldDB" id="E4ZFV8"/>
<organism evidence="2 3">
    <name type="scientific">Leptosphaeria maculans (strain JN3 / isolate v23.1.3 / race Av1-4-5-6-7-8)</name>
    <name type="common">Blackleg fungus</name>
    <name type="synonym">Phoma lingam</name>
    <dbReference type="NCBI Taxonomy" id="985895"/>
    <lineage>
        <taxon>Eukaryota</taxon>
        <taxon>Fungi</taxon>
        <taxon>Dikarya</taxon>
        <taxon>Ascomycota</taxon>
        <taxon>Pezizomycotina</taxon>
        <taxon>Dothideomycetes</taxon>
        <taxon>Pleosporomycetidae</taxon>
        <taxon>Pleosporales</taxon>
        <taxon>Pleosporineae</taxon>
        <taxon>Leptosphaeriaceae</taxon>
        <taxon>Plenodomus</taxon>
        <taxon>Plenodomus lingam/Leptosphaeria maculans species complex</taxon>
    </lineage>
</organism>
<dbReference type="VEuPathDB" id="FungiDB:LEMA_P063040.1"/>
<name>E4ZFV8_LEPMJ</name>